<dbReference type="EMBL" id="MEWS01000003">
    <property type="protein sequence ID" value="OGC83002.1"/>
    <property type="molecule type" value="Genomic_DNA"/>
</dbReference>
<protein>
    <recommendedName>
        <fullName evidence="1">Aminoglycoside phosphotransferase domain-containing protein</fullName>
    </recommendedName>
</protein>
<organism evidence="2 3">
    <name type="scientific">Candidatus Abawacabacteria bacterium RIFCSPHIGHO2_01_FULL_46_8</name>
    <dbReference type="NCBI Taxonomy" id="1817815"/>
    <lineage>
        <taxon>Bacteria</taxon>
        <taxon>Candidatus Abawacaibacteriota</taxon>
    </lineage>
</organism>
<evidence type="ECO:0000259" key="1">
    <source>
        <dbReference type="Pfam" id="PF01636"/>
    </source>
</evidence>
<accession>A0A1F4XMQ0</accession>
<dbReference type="Gene3D" id="3.90.1200.10">
    <property type="match status" value="1"/>
</dbReference>
<dbReference type="Proteomes" id="UP000177521">
    <property type="component" value="Unassembled WGS sequence"/>
</dbReference>
<reference evidence="2 3" key="1">
    <citation type="journal article" date="2016" name="Nat. Commun.">
        <title>Thousands of microbial genomes shed light on interconnected biogeochemical processes in an aquifer system.</title>
        <authorList>
            <person name="Anantharaman K."/>
            <person name="Brown C.T."/>
            <person name="Hug L.A."/>
            <person name="Sharon I."/>
            <person name="Castelle C.J."/>
            <person name="Probst A.J."/>
            <person name="Thomas B.C."/>
            <person name="Singh A."/>
            <person name="Wilkins M.J."/>
            <person name="Karaoz U."/>
            <person name="Brodie E.L."/>
            <person name="Williams K.H."/>
            <person name="Hubbard S.S."/>
            <person name="Banfield J.F."/>
        </authorList>
    </citation>
    <scope>NUCLEOTIDE SEQUENCE [LARGE SCALE GENOMIC DNA]</scope>
</reference>
<dbReference type="InterPro" id="IPR002575">
    <property type="entry name" value="Aminoglycoside_PTrfase"/>
</dbReference>
<feature type="domain" description="Aminoglycoside phosphotransferase" evidence="1">
    <location>
        <begin position="71"/>
        <end position="237"/>
    </location>
</feature>
<name>A0A1F4XMQ0_9BACT</name>
<dbReference type="AlphaFoldDB" id="A0A1F4XMQ0"/>
<dbReference type="SUPFAM" id="SSF56112">
    <property type="entry name" value="Protein kinase-like (PK-like)"/>
    <property type="match status" value="1"/>
</dbReference>
<dbReference type="InterPro" id="IPR011009">
    <property type="entry name" value="Kinase-like_dom_sf"/>
</dbReference>
<evidence type="ECO:0000313" key="3">
    <source>
        <dbReference type="Proteomes" id="UP000177521"/>
    </source>
</evidence>
<dbReference type="Pfam" id="PF01636">
    <property type="entry name" value="APH"/>
    <property type="match status" value="1"/>
</dbReference>
<proteinExistence type="predicted"/>
<sequence>MKNGLEKAYSSTLKIEQRDHGRVVVKTVDAKERQNEIFFHEKMRDVGLPNMSLHEEGDAIVLDFIENAETLGDNETADNYRLFGEVVRKMHAVKFNHPFYIDQEGKQNEISWGTFIEHCISEGIDRQNKSLNGLERNTVGRIITIVNASNIEEADGSVLLHGDLHVNNALIKNQDIILFDKGDQIVAGDPMYDLALIVINLPGAIYKLGAKIEEDKELLEAFIEGYDTDFTADRQKLQAYILLRALERWPNSFEKEIPDIINAILNNRR</sequence>
<evidence type="ECO:0000313" key="2">
    <source>
        <dbReference type="EMBL" id="OGC83002.1"/>
    </source>
</evidence>
<comment type="caution">
    <text evidence="2">The sequence shown here is derived from an EMBL/GenBank/DDBJ whole genome shotgun (WGS) entry which is preliminary data.</text>
</comment>
<gene>
    <name evidence="2" type="ORF">A2788_00525</name>
</gene>